<evidence type="ECO:0000256" key="1">
    <source>
        <dbReference type="ARBA" id="ARBA00022679"/>
    </source>
</evidence>
<reference evidence="4 5" key="1">
    <citation type="submission" date="2018-10" db="EMBL/GenBank/DDBJ databases">
        <title>Genomic Encyclopedia of Type Strains, Phase IV (KMG-IV): sequencing the most valuable type-strain genomes for metagenomic binning, comparative biology and taxonomic classification.</title>
        <authorList>
            <person name="Goeker M."/>
        </authorList>
    </citation>
    <scope>NUCLEOTIDE SEQUENCE [LARGE SCALE GENOMIC DNA]</scope>
    <source>
        <strain evidence="4 5">DSM 15521</strain>
    </source>
</reference>
<keyword evidence="5" id="KW-1185">Reference proteome</keyword>
<evidence type="ECO:0000313" key="4">
    <source>
        <dbReference type="EMBL" id="RKQ63607.1"/>
    </source>
</evidence>
<dbReference type="Pfam" id="PF00294">
    <property type="entry name" value="PfkB"/>
    <property type="match status" value="1"/>
</dbReference>
<dbReference type="Proteomes" id="UP000280881">
    <property type="component" value="Unassembled WGS sequence"/>
</dbReference>
<dbReference type="GO" id="GO:0033786">
    <property type="term" value="F:heptose-1-phosphate adenylyltransferase activity"/>
    <property type="evidence" value="ECO:0007669"/>
    <property type="project" value="TreeGrafter"/>
</dbReference>
<keyword evidence="1 4" id="KW-0808">Transferase</keyword>
<evidence type="ECO:0000313" key="5">
    <source>
        <dbReference type="Proteomes" id="UP000280881"/>
    </source>
</evidence>
<accession>A0A420W8H6</accession>
<dbReference type="CDD" id="cd01172">
    <property type="entry name" value="RfaE_like"/>
    <property type="match status" value="1"/>
</dbReference>
<evidence type="ECO:0000259" key="3">
    <source>
        <dbReference type="Pfam" id="PF00294"/>
    </source>
</evidence>
<dbReference type="InterPro" id="IPR011611">
    <property type="entry name" value="PfkB_dom"/>
</dbReference>
<dbReference type="InterPro" id="IPR011913">
    <property type="entry name" value="RfaE_dom_I"/>
</dbReference>
<dbReference type="RefSeq" id="WP_121169847.1">
    <property type="nucleotide sequence ID" value="NZ_RBIE01000001.1"/>
</dbReference>
<protein>
    <submittedName>
        <fullName evidence="4">D-beta-D-heptose 7-phosphate kinase/D-beta-D-heptose 1-phosphate adenosyltransferase</fullName>
    </submittedName>
</protein>
<dbReference type="EMBL" id="RBIE01000001">
    <property type="protein sequence ID" value="RKQ63607.1"/>
    <property type="molecule type" value="Genomic_DNA"/>
</dbReference>
<feature type="domain" description="Carbohydrate kinase PfkB" evidence="3">
    <location>
        <begin position="13"/>
        <end position="307"/>
    </location>
</feature>
<dbReference type="FunFam" id="3.40.1190.20:FF:000002">
    <property type="entry name" value="Bifunctional protein HldE"/>
    <property type="match status" value="1"/>
</dbReference>
<dbReference type="Gene3D" id="3.40.1190.20">
    <property type="match status" value="1"/>
</dbReference>
<dbReference type="GO" id="GO:0033785">
    <property type="term" value="F:heptose 7-phosphate kinase activity"/>
    <property type="evidence" value="ECO:0007669"/>
    <property type="project" value="TreeGrafter"/>
</dbReference>
<keyword evidence="2 4" id="KW-0418">Kinase</keyword>
<dbReference type="NCBIfam" id="TIGR02198">
    <property type="entry name" value="rfaE_dom_I"/>
    <property type="match status" value="1"/>
</dbReference>
<gene>
    <name evidence="4" type="ORF">C7457_0481</name>
</gene>
<organism evidence="4 5">
    <name type="scientific">Thermovibrio guaymasensis</name>
    <dbReference type="NCBI Taxonomy" id="240167"/>
    <lineage>
        <taxon>Bacteria</taxon>
        <taxon>Pseudomonadati</taxon>
        <taxon>Aquificota</taxon>
        <taxon>Aquificia</taxon>
        <taxon>Desulfurobacteriales</taxon>
        <taxon>Desulfurobacteriaceae</taxon>
        <taxon>Thermovibrio</taxon>
    </lineage>
</organism>
<dbReference type="OrthoDB" id="9802794at2"/>
<proteinExistence type="predicted"/>
<dbReference type="GO" id="GO:0016773">
    <property type="term" value="F:phosphotransferase activity, alcohol group as acceptor"/>
    <property type="evidence" value="ECO:0007669"/>
    <property type="project" value="InterPro"/>
</dbReference>
<evidence type="ECO:0000256" key="2">
    <source>
        <dbReference type="ARBA" id="ARBA00022777"/>
    </source>
</evidence>
<dbReference type="PANTHER" id="PTHR46969:SF1">
    <property type="entry name" value="BIFUNCTIONAL PROTEIN HLDE"/>
    <property type="match status" value="1"/>
</dbReference>
<name>A0A420W8H6_9BACT</name>
<dbReference type="GO" id="GO:0005829">
    <property type="term" value="C:cytosol"/>
    <property type="evidence" value="ECO:0007669"/>
    <property type="project" value="TreeGrafter"/>
</dbReference>
<dbReference type="PANTHER" id="PTHR46969">
    <property type="entry name" value="BIFUNCTIONAL PROTEIN HLDE"/>
    <property type="match status" value="1"/>
</dbReference>
<dbReference type="SUPFAM" id="SSF53613">
    <property type="entry name" value="Ribokinase-like"/>
    <property type="match status" value="1"/>
</dbReference>
<dbReference type="InterPro" id="IPR029056">
    <property type="entry name" value="Ribokinase-like"/>
</dbReference>
<sequence>MFNPRLLESFVGKKILVIGDFMLDEYIEGKVERISPEAPVPVVEAKGIDIRPGGAANVVANLVSLGAFAVPLGVVGGDEDGRKLKEELKKVGVPTETLIEDPSRPTTKKTRIIASSQQLLRVDWECREEVTKEVENKILSFLLNNYEEFDGIVISDYGKGVVTRNLFKVTGKVKEKTPIFLDPKEKNFKVYKNVTTMTPNIKETFQAVGIRPETNEEAETAGKKLIEEFQLDFAVITRSEKGMSVITKSRVKHIPTRAKQVYDVTGAGDTVISTFALAFVSGADPFTAAEVANLAAGIVVGKVGTATVTLNELKEALKSAL</sequence>
<comment type="caution">
    <text evidence="4">The sequence shown here is derived from an EMBL/GenBank/DDBJ whole genome shotgun (WGS) entry which is preliminary data.</text>
</comment>
<dbReference type="AlphaFoldDB" id="A0A420W8H6"/>